<sequence length="481" mass="55944">MMKYKIYSENPQSHFLNIEMLIENINSETIELQLPAWRPGRYELQHFAKNIQSFEIFDLAGNLLEFGKLTKDRWQVKTSDIQYIKVVFTYFANLQNAGSSFVDDTVMYINFVNCLPYVEGRMDEACEVSITLPDDYKIVCGLPSKVNESHTLLASDYYHLVDSPMLASPYLQHKTYRVADTDFFIWFLGNYIPNWEKTLADFQQFTEKQLEVMGDFPEKDYHFINWMLPTSFYHGVEHRNSTMIVLGPASEGDGLYTDLLGISSHELYHAWNICKIRPIEMSPYDFTKENYFPTGFVAEGVTTYFGDLFLVQSGVFNLEAYLKELETVIKRHFEQDGKAFQSLVESSFDLWLDGYSQPIPHRRVSIYQKGAVVALILDLMIRLKFGHRRSLGNVMQLMWERFGKTGEGYSIEDYQKICEEVYAGSLKVYFKDCIYGNMPLESLVNELLQAFGISIEWNENGKIHLELLDSENENLKLWLNL</sequence>
<evidence type="ECO:0000259" key="1">
    <source>
        <dbReference type="Pfam" id="PF05299"/>
    </source>
</evidence>
<keyword evidence="4" id="KW-1185">Reference proteome</keyword>
<name>A0ABU5QBG0_9BACT</name>
<dbReference type="InterPro" id="IPR027268">
    <property type="entry name" value="Peptidase_M4/M1_CTD_sf"/>
</dbReference>
<protein>
    <submittedName>
        <fullName evidence="3">M61 family peptidase</fullName>
    </submittedName>
</protein>
<evidence type="ECO:0000259" key="2">
    <source>
        <dbReference type="Pfam" id="PF17899"/>
    </source>
</evidence>
<proteinExistence type="predicted"/>
<feature type="domain" description="Peptidase M61 catalytic" evidence="1">
    <location>
        <begin position="259"/>
        <end position="373"/>
    </location>
</feature>
<feature type="domain" description="Peptidase M61 N-terminal" evidence="2">
    <location>
        <begin position="3"/>
        <end position="168"/>
    </location>
</feature>
<dbReference type="Gene3D" id="2.60.40.3650">
    <property type="match status" value="1"/>
</dbReference>
<dbReference type="RefSeq" id="WP_323297335.1">
    <property type="nucleotide sequence ID" value="NZ_JAYFUM010000015.1"/>
</dbReference>
<dbReference type="Gene3D" id="1.10.390.10">
    <property type="entry name" value="Neutral Protease Domain 2"/>
    <property type="match status" value="1"/>
</dbReference>
<dbReference type="InterPro" id="IPR007963">
    <property type="entry name" value="Peptidase_M61_catalytic"/>
</dbReference>
<gene>
    <name evidence="3" type="ORF">VB248_13600</name>
</gene>
<dbReference type="Pfam" id="PF17899">
    <property type="entry name" value="Peptidase_M61_N"/>
    <property type="match status" value="1"/>
</dbReference>
<dbReference type="EMBL" id="JAYFUM010000015">
    <property type="protein sequence ID" value="MEA5140180.1"/>
    <property type="molecule type" value="Genomic_DNA"/>
</dbReference>
<organism evidence="3 4">
    <name type="scientific">Arcicella rigui</name>
    <dbReference type="NCBI Taxonomy" id="797020"/>
    <lineage>
        <taxon>Bacteria</taxon>
        <taxon>Pseudomonadati</taxon>
        <taxon>Bacteroidota</taxon>
        <taxon>Cytophagia</taxon>
        <taxon>Cytophagales</taxon>
        <taxon>Flectobacillaceae</taxon>
        <taxon>Arcicella</taxon>
    </lineage>
</organism>
<reference evidence="3 4" key="1">
    <citation type="submission" date="2023-12" db="EMBL/GenBank/DDBJ databases">
        <title>Novel species of the genus Arcicella isolated from rivers.</title>
        <authorList>
            <person name="Lu H."/>
        </authorList>
    </citation>
    <scope>NUCLEOTIDE SEQUENCE [LARGE SCALE GENOMIC DNA]</scope>
    <source>
        <strain evidence="3 4">KCTC 23307</strain>
    </source>
</reference>
<evidence type="ECO:0000313" key="4">
    <source>
        <dbReference type="Proteomes" id="UP001302949"/>
    </source>
</evidence>
<dbReference type="Pfam" id="PF05299">
    <property type="entry name" value="Peptidase_M61"/>
    <property type="match status" value="1"/>
</dbReference>
<dbReference type="Proteomes" id="UP001302949">
    <property type="component" value="Unassembled WGS sequence"/>
</dbReference>
<dbReference type="InterPro" id="IPR040756">
    <property type="entry name" value="Peptidase_M61_N"/>
</dbReference>
<evidence type="ECO:0000313" key="3">
    <source>
        <dbReference type="EMBL" id="MEA5140180.1"/>
    </source>
</evidence>
<comment type="caution">
    <text evidence="3">The sequence shown here is derived from an EMBL/GenBank/DDBJ whole genome shotgun (WGS) entry which is preliminary data.</text>
</comment>
<accession>A0ABU5QBG0</accession>